<dbReference type="InterPro" id="IPR002129">
    <property type="entry name" value="PyrdxlP-dep_de-COase"/>
</dbReference>
<name>A0A0L0C2G4_LUCCU</name>
<evidence type="ECO:0000256" key="7">
    <source>
        <dbReference type="SAM" id="MobiDB-lite"/>
    </source>
</evidence>
<evidence type="ECO:0000313" key="10">
    <source>
        <dbReference type="EMBL" id="KNC26441.1"/>
    </source>
</evidence>
<keyword evidence="4" id="KW-0663">Pyridoxal phosphate</keyword>
<dbReference type="OrthoDB" id="2161780at2759"/>
<evidence type="ECO:0000256" key="4">
    <source>
        <dbReference type="ARBA" id="ARBA00022898"/>
    </source>
</evidence>
<comment type="similarity">
    <text evidence="2">Belongs to the group II decarboxylase family.</text>
</comment>
<dbReference type="GO" id="GO:0030170">
    <property type="term" value="F:pyridoxal phosphate binding"/>
    <property type="evidence" value="ECO:0007669"/>
    <property type="project" value="InterPro"/>
</dbReference>
<proteinExistence type="inferred from homology"/>
<reference evidence="10 11" key="1">
    <citation type="journal article" date="2015" name="Nat. Commun.">
        <title>Lucilia cuprina genome unlocks parasitic fly biology to underpin future interventions.</title>
        <authorList>
            <person name="Anstead C.A."/>
            <person name="Korhonen P.K."/>
            <person name="Young N.D."/>
            <person name="Hall R.S."/>
            <person name="Jex A.R."/>
            <person name="Murali S.C."/>
            <person name="Hughes D.S."/>
            <person name="Lee S.F."/>
            <person name="Perry T."/>
            <person name="Stroehlein A.J."/>
            <person name="Ansell B.R."/>
            <person name="Breugelmans B."/>
            <person name="Hofmann A."/>
            <person name="Qu J."/>
            <person name="Dugan S."/>
            <person name="Lee S.L."/>
            <person name="Chao H."/>
            <person name="Dinh H."/>
            <person name="Han Y."/>
            <person name="Doddapaneni H.V."/>
            <person name="Worley K.C."/>
            <person name="Muzny D.M."/>
            <person name="Ioannidis P."/>
            <person name="Waterhouse R.M."/>
            <person name="Zdobnov E.M."/>
            <person name="James P.J."/>
            <person name="Bagnall N.H."/>
            <person name="Kotze A.C."/>
            <person name="Gibbs R.A."/>
            <person name="Richards S."/>
            <person name="Batterham P."/>
            <person name="Gasser R.B."/>
        </authorList>
    </citation>
    <scope>NUCLEOTIDE SEQUENCE [LARGE SCALE GENOMIC DNA]</scope>
    <source>
        <strain evidence="10 11">LS</strain>
        <tissue evidence="10">Full body</tissue>
    </source>
</reference>
<evidence type="ECO:0000256" key="6">
    <source>
        <dbReference type="ARBA" id="ARBA00047190"/>
    </source>
</evidence>
<dbReference type="PANTHER" id="PTHR42735:SF1">
    <property type="entry name" value="PYRIDOXAL-DEPENDENT DECARBOXYLASE DOMAIN-CONTAINING PROTEIN 1-RELATED"/>
    <property type="match status" value="1"/>
</dbReference>
<keyword evidence="11" id="KW-1185">Reference proteome</keyword>
<evidence type="ECO:0000256" key="3">
    <source>
        <dbReference type="ARBA" id="ARBA00022793"/>
    </source>
</evidence>
<evidence type="ECO:0000256" key="1">
    <source>
        <dbReference type="ARBA" id="ARBA00001933"/>
    </source>
</evidence>
<feature type="compositionally biased region" description="Basic and acidic residues" evidence="7">
    <location>
        <begin position="1"/>
        <end position="14"/>
    </location>
</feature>
<keyword evidence="3" id="KW-0210">Decarboxylase</keyword>
<dbReference type="EMBL" id="JRES01000984">
    <property type="protein sequence ID" value="KNC26441.1"/>
    <property type="molecule type" value="Genomic_DNA"/>
</dbReference>
<feature type="region of interest" description="Disordered" evidence="7">
    <location>
        <begin position="812"/>
        <end position="841"/>
    </location>
</feature>
<dbReference type="Gene3D" id="3.40.640.10">
    <property type="entry name" value="Type I PLP-dependent aspartate aminotransferase-like (Major domain)"/>
    <property type="match status" value="1"/>
</dbReference>
<feature type="domain" description="PDXDC1-like third" evidence="9">
    <location>
        <begin position="557"/>
        <end position="660"/>
    </location>
</feature>
<dbReference type="GO" id="GO:0016831">
    <property type="term" value="F:carboxy-lyase activity"/>
    <property type="evidence" value="ECO:0007669"/>
    <property type="project" value="UniProtKB-KW"/>
</dbReference>
<dbReference type="STRING" id="7375.A0A0L0C2G4"/>
<dbReference type="PANTHER" id="PTHR42735">
    <property type="match status" value="1"/>
</dbReference>
<dbReference type="InterPro" id="IPR050477">
    <property type="entry name" value="GrpII_AminoAcid_Decarb"/>
</dbReference>
<feature type="region of interest" description="Disordered" evidence="7">
    <location>
        <begin position="40"/>
        <end position="61"/>
    </location>
</feature>
<dbReference type="GO" id="GO:0019752">
    <property type="term" value="P:carboxylic acid metabolic process"/>
    <property type="evidence" value="ECO:0007669"/>
    <property type="project" value="InterPro"/>
</dbReference>
<comment type="caution">
    <text evidence="10">The sequence shown here is derived from an EMBL/GenBank/DDBJ whole genome shotgun (WGS) entry which is preliminary data.</text>
</comment>
<dbReference type="SUPFAM" id="SSF53383">
    <property type="entry name" value="PLP-dependent transferases"/>
    <property type="match status" value="1"/>
</dbReference>
<dbReference type="InterPro" id="IPR055103">
    <property type="entry name" value="PDXDC1-like_2nd"/>
</dbReference>
<comment type="cofactor">
    <cofactor evidence="1">
        <name>pyridoxal 5'-phosphate</name>
        <dbReference type="ChEBI" id="CHEBI:597326"/>
    </cofactor>
</comment>
<dbReference type="Pfam" id="PF00282">
    <property type="entry name" value="Pyridoxal_deC"/>
    <property type="match status" value="1"/>
</dbReference>
<organism evidence="10 11">
    <name type="scientific">Lucilia cuprina</name>
    <name type="common">Green bottle fly</name>
    <name type="synonym">Australian sheep blowfly</name>
    <dbReference type="NCBI Taxonomy" id="7375"/>
    <lineage>
        <taxon>Eukaryota</taxon>
        <taxon>Metazoa</taxon>
        <taxon>Ecdysozoa</taxon>
        <taxon>Arthropoda</taxon>
        <taxon>Hexapoda</taxon>
        <taxon>Insecta</taxon>
        <taxon>Pterygota</taxon>
        <taxon>Neoptera</taxon>
        <taxon>Endopterygota</taxon>
        <taxon>Diptera</taxon>
        <taxon>Brachycera</taxon>
        <taxon>Muscomorpha</taxon>
        <taxon>Oestroidea</taxon>
        <taxon>Calliphoridae</taxon>
        <taxon>Luciliinae</taxon>
        <taxon>Lucilia</taxon>
    </lineage>
</organism>
<evidence type="ECO:0000259" key="9">
    <source>
        <dbReference type="Pfam" id="PF22937"/>
    </source>
</evidence>
<evidence type="ECO:0000259" key="8">
    <source>
        <dbReference type="Pfam" id="PF22930"/>
    </source>
</evidence>
<dbReference type="InterPro" id="IPR015424">
    <property type="entry name" value="PyrdxlP-dep_Trfase"/>
</dbReference>
<dbReference type="InterPro" id="IPR015421">
    <property type="entry name" value="PyrdxlP-dep_Trfase_major"/>
</dbReference>
<evidence type="ECO:0000256" key="5">
    <source>
        <dbReference type="ARBA" id="ARBA00023239"/>
    </source>
</evidence>
<evidence type="ECO:0000313" key="11">
    <source>
        <dbReference type="Proteomes" id="UP000037069"/>
    </source>
</evidence>
<dbReference type="Pfam" id="PF22930">
    <property type="entry name" value="PDXDC1-like_cen"/>
    <property type="match status" value="1"/>
</dbReference>
<keyword evidence="5" id="KW-0456">Lyase</keyword>
<feature type="region of interest" description="Disordered" evidence="7">
    <location>
        <begin position="1"/>
        <end position="24"/>
    </location>
</feature>
<feature type="compositionally biased region" description="Low complexity" evidence="7">
    <location>
        <begin position="812"/>
        <end position="821"/>
    </location>
</feature>
<feature type="domain" description="PDXDC1/PDXD2 second" evidence="8">
    <location>
        <begin position="443"/>
        <end position="551"/>
    </location>
</feature>
<dbReference type="InterPro" id="IPR055102">
    <property type="entry name" value="PDXDC1-like_3rd"/>
</dbReference>
<gene>
    <name evidence="10" type="ORF">FF38_08564</name>
</gene>
<protein>
    <recommendedName>
        <fullName evidence="6">Pyridoxal-dependent decarboxylase domain-containing protein 1</fullName>
    </recommendedName>
</protein>
<sequence length="875" mass="94738">MSGACDDDKKEAQQHEIAASSIRSGLAELELKTSQVLQRLENVKTAPPPTPTDAPQQQSIDFNANTSDVTDKSEDLSSSLASNSVSVVALLHGSRKPPSEILKSLEQLISYADSEDEPEFPLPALDDVSHLALISHSIVAYLSHLDRKQLVRVTGNIAGDTTHWLGTLFRFMDPASSFHNDNADAILRVVRLAIVARCPGYLEGGIPALAHPCLYISENTTPMRLQYACRQLGIPLDAIRLIPANSTFGTMDLSLLQRQIQIDLASQRTPLLVVADIGASLCGYVDNLLRMHDICKMHNLWLHATGHGLAALVCSQGPGVISSYVDSIVLSLGSWLGVPSLPIVLLHRQLQNAALNSFESDPILSRRLNALSLWTSLQALGRDSISERIHVAFQTCSILFEIASECEGIKVVSRAPGAQSGKSLVDVINKPLDVNLLFETAASVVVFQFDGSTTLNTSTTGDDTSSLEGVKSLEKLHNASYFDRLNSWLGQILQRDCPNFDFEIIEHAVHGTCIRYCPLELSLGEQPPTAENLENFAQSLETHVDILRATIKHKATFMHLVEKSDVLRLVNLPEWAGMGGVRFVPEGWETLLTDQAKTELNKLNVDLVETLKATDNAFSLGEGPDGLICVRFGMVTHETDVEELLDLVVSVGKNVQENSRVLDTMSEIVKRGIQAATADLQRETEERLWQEGILRHVPVVGRVFNWWSPPAKEAGIKGRSLNLTQGVVESTENIYKYHMQMGGTHGQLPANKSPPTPMVQTPIITAANEIPPVFPNSNNQQTTTNSPATANEAIKDVNTANAAANVVTTTAINTTPNGPANGSAAMDGHNRTVSQSSGASAPELVAINNSAIISDKTENPNINLTANPTANVSSS</sequence>
<dbReference type="FunFam" id="3.40.640.10:FF:000156">
    <property type="entry name" value="Uncharacterized protein, isoform A"/>
    <property type="match status" value="1"/>
</dbReference>
<dbReference type="Pfam" id="PF22937">
    <property type="entry name" value="PDXDC1-like_cen2"/>
    <property type="match status" value="1"/>
</dbReference>
<dbReference type="OMA" id="RLQYACR"/>
<dbReference type="Proteomes" id="UP000037069">
    <property type="component" value="Unassembled WGS sequence"/>
</dbReference>
<accession>A0A0L0C2G4</accession>
<dbReference type="AlphaFoldDB" id="A0A0L0C2G4"/>
<evidence type="ECO:0000256" key="2">
    <source>
        <dbReference type="ARBA" id="ARBA00009533"/>
    </source>
</evidence>